<protein>
    <submittedName>
        <fullName evidence="1">Phage head closure protein</fullName>
    </submittedName>
</protein>
<comment type="caution">
    <text evidence="1">The sequence shown here is derived from an EMBL/GenBank/DDBJ whole genome shotgun (WGS) entry which is preliminary data.</text>
</comment>
<dbReference type="Gene3D" id="2.40.10.270">
    <property type="entry name" value="Bacteriophage SPP1 head-tail adaptor protein"/>
    <property type="match status" value="1"/>
</dbReference>
<dbReference type="Proteomes" id="UP000855471">
    <property type="component" value="Unassembled WGS sequence"/>
</dbReference>
<sequence>MSSLRAGELNKRIRLEKLETQRGSLGEPLPSITVDVATVWAKAENVSNRKIRTLDQQQVVETWLFTIRSSKDVQTDWKIVWGDEVYTVRAADCSQSDRTVITAERDNRHDRAGN</sequence>
<gene>
    <name evidence="1" type="ORF">I9Y29_002344</name>
</gene>
<reference evidence="1" key="2">
    <citation type="submission" date="2020-09" db="EMBL/GenBank/DDBJ databases">
        <authorList>
            <consortium name="NCBI Pathogen Detection Project"/>
        </authorList>
    </citation>
    <scope>NUCLEOTIDE SEQUENCE</scope>
    <source>
        <strain evidence="1">O50</strain>
    </source>
</reference>
<reference evidence="1" key="1">
    <citation type="journal article" date="2018" name="Genome Biol.">
        <title>SKESA: strategic k-mer extension for scrupulous assemblies.</title>
        <authorList>
            <person name="Souvorov A."/>
            <person name="Agarwala R."/>
            <person name="Lipman D.J."/>
        </authorList>
    </citation>
    <scope>NUCLEOTIDE SEQUENCE</scope>
    <source>
        <strain evidence="1">O50</strain>
    </source>
</reference>
<dbReference type="NCBIfam" id="TIGR01563">
    <property type="entry name" value="gp16_SPP1"/>
    <property type="match status" value="1"/>
</dbReference>
<dbReference type="RefSeq" id="WP_275256068.1">
    <property type="nucleotide sequence ID" value="NZ_JAQPEY010000001.1"/>
</dbReference>
<evidence type="ECO:0000313" key="1">
    <source>
        <dbReference type="EMBL" id="HAT3897910.1"/>
    </source>
</evidence>
<dbReference type="EMBL" id="DACSXJ010000012">
    <property type="protein sequence ID" value="HAT3897910.1"/>
    <property type="molecule type" value="Genomic_DNA"/>
</dbReference>
<proteinExistence type="predicted"/>
<dbReference type="Pfam" id="PF05521">
    <property type="entry name" value="Phage_HCP"/>
    <property type="match status" value="1"/>
</dbReference>
<dbReference type="InterPro" id="IPR008767">
    <property type="entry name" value="Phage_SPP1_head-tail_adaptor"/>
</dbReference>
<dbReference type="AlphaFoldDB" id="A0A8H9QBF2"/>
<dbReference type="InterPro" id="IPR038666">
    <property type="entry name" value="SSP1_head-tail_sf"/>
</dbReference>
<organism evidence="1">
    <name type="scientific">Citrobacter freundii</name>
    <dbReference type="NCBI Taxonomy" id="546"/>
    <lineage>
        <taxon>Bacteria</taxon>
        <taxon>Pseudomonadati</taxon>
        <taxon>Pseudomonadota</taxon>
        <taxon>Gammaproteobacteria</taxon>
        <taxon>Enterobacterales</taxon>
        <taxon>Enterobacteriaceae</taxon>
        <taxon>Citrobacter</taxon>
        <taxon>Citrobacter freundii complex</taxon>
    </lineage>
</organism>
<name>A0A8H9QBF2_CITFR</name>
<accession>A0A8H9QBF2</accession>